<dbReference type="Proteomes" id="UP000542342">
    <property type="component" value="Unassembled WGS sequence"/>
</dbReference>
<keyword evidence="2 4" id="KW-0413">Isomerase</keyword>
<dbReference type="Pfam" id="PF13145">
    <property type="entry name" value="Rotamase_2"/>
    <property type="match status" value="1"/>
</dbReference>
<dbReference type="SUPFAM" id="SSF54534">
    <property type="entry name" value="FKBP-like"/>
    <property type="match status" value="1"/>
</dbReference>
<keyword evidence="1" id="KW-0732">Signal</keyword>
<reference evidence="4 5" key="1">
    <citation type="submission" date="2020-07" db="EMBL/GenBank/DDBJ databases">
        <title>Thermogemmata thermophila gen. nov., sp. nov., a novel moderate thermophilic planctomycete from a Kamchatka hot spring.</title>
        <authorList>
            <person name="Elcheninov A.G."/>
            <person name="Podosokorskaya O.A."/>
            <person name="Kovaleva O.L."/>
            <person name="Novikov A."/>
            <person name="Bonch-Osmolovskaya E.A."/>
            <person name="Toshchakov S.V."/>
            <person name="Kublanov I.V."/>
        </authorList>
    </citation>
    <scope>NUCLEOTIDE SEQUENCE [LARGE SCALE GENOMIC DNA]</scope>
    <source>
        <strain evidence="4 5">2918</strain>
    </source>
</reference>
<dbReference type="PANTHER" id="PTHR47637:SF1">
    <property type="entry name" value="CHAPERONE SURA"/>
    <property type="match status" value="1"/>
</dbReference>
<proteinExistence type="predicted"/>
<accession>A0A7V9AC20</accession>
<dbReference type="SUPFAM" id="SSF109998">
    <property type="entry name" value="Triger factor/SurA peptide-binding domain-like"/>
    <property type="match status" value="1"/>
</dbReference>
<evidence type="ECO:0000313" key="5">
    <source>
        <dbReference type="Proteomes" id="UP000542342"/>
    </source>
</evidence>
<dbReference type="Gene3D" id="1.10.4030.10">
    <property type="entry name" value="Porin chaperone SurA, peptide-binding domain"/>
    <property type="match status" value="1"/>
</dbReference>
<organism evidence="4 5">
    <name type="scientific">Thermogemmata fonticola</name>
    <dbReference type="NCBI Taxonomy" id="2755323"/>
    <lineage>
        <taxon>Bacteria</taxon>
        <taxon>Pseudomonadati</taxon>
        <taxon>Planctomycetota</taxon>
        <taxon>Planctomycetia</taxon>
        <taxon>Gemmatales</taxon>
        <taxon>Gemmataceae</taxon>
        <taxon>Thermogemmata</taxon>
    </lineage>
</organism>
<sequence>MPASLSWPQTAVRLHELLQRATPRIKIVALIGSHTVVTDQEVREAVYQRLAEYRHLPGPLRAAKQQELYAAELRRIIERELLLADMQARLKKAGKLSAMEEIRDYAEKTADRALHQIRKAYGTESDEEFLNILRAQGLTLQIVRRQLIRQIMADEYARTLLKDRVRTPGFAEIRAYYEAHPDEFRTEDQVQWQHIFFSFARYPSEAAARQHAEQVRQLALQGVDFATLVQQHDQGLAAGNGGWGIGHRRGQIQPADLENVVWSLRPGEISEVITTSSGCHLLKVVERKYAGIRPFDGKLQDEIREKLLRHNRESEYSRLIAELWRTGGVQVVASPP</sequence>
<evidence type="ECO:0000259" key="3">
    <source>
        <dbReference type="PROSITE" id="PS50198"/>
    </source>
</evidence>
<evidence type="ECO:0000313" key="4">
    <source>
        <dbReference type="EMBL" id="MBA2226342.1"/>
    </source>
</evidence>
<dbReference type="InterPro" id="IPR027304">
    <property type="entry name" value="Trigger_fact/SurA_dom_sf"/>
</dbReference>
<keyword evidence="2" id="KW-0697">Rotamase</keyword>
<evidence type="ECO:0000256" key="1">
    <source>
        <dbReference type="ARBA" id="ARBA00022729"/>
    </source>
</evidence>
<dbReference type="InterPro" id="IPR046357">
    <property type="entry name" value="PPIase_dom_sf"/>
</dbReference>
<dbReference type="AlphaFoldDB" id="A0A7V9AC20"/>
<dbReference type="InterPro" id="IPR000297">
    <property type="entry name" value="PPIase_PpiC"/>
</dbReference>
<dbReference type="InterPro" id="IPR050280">
    <property type="entry name" value="OMP_Chaperone_SurA"/>
</dbReference>
<dbReference type="GO" id="GO:0003755">
    <property type="term" value="F:peptidyl-prolyl cis-trans isomerase activity"/>
    <property type="evidence" value="ECO:0007669"/>
    <property type="project" value="UniProtKB-KW"/>
</dbReference>
<name>A0A7V9AC20_9BACT</name>
<evidence type="ECO:0000256" key="2">
    <source>
        <dbReference type="PROSITE-ProRule" id="PRU00278"/>
    </source>
</evidence>
<protein>
    <submittedName>
        <fullName evidence="4">Peptidyl-prolyl cis-trans isomerase</fullName>
    </submittedName>
</protein>
<dbReference type="Gene3D" id="3.10.50.40">
    <property type="match status" value="1"/>
</dbReference>
<dbReference type="PROSITE" id="PS50198">
    <property type="entry name" value="PPIC_PPIASE_2"/>
    <property type="match status" value="1"/>
</dbReference>
<dbReference type="PANTHER" id="PTHR47637">
    <property type="entry name" value="CHAPERONE SURA"/>
    <property type="match status" value="1"/>
</dbReference>
<comment type="caution">
    <text evidence="4">The sequence shown here is derived from an EMBL/GenBank/DDBJ whole genome shotgun (WGS) entry which is preliminary data.</text>
</comment>
<gene>
    <name evidence="4" type="ORF">H0921_09240</name>
</gene>
<dbReference type="RefSeq" id="WP_194537776.1">
    <property type="nucleotide sequence ID" value="NZ_JACEFB010000005.1"/>
</dbReference>
<feature type="domain" description="PpiC" evidence="3">
    <location>
        <begin position="187"/>
        <end position="286"/>
    </location>
</feature>
<dbReference type="EMBL" id="JACEFB010000005">
    <property type="protein sequence ID" value="MBA2226342.1"/>
    <property type="molecule type" value="Genomic_DNA"/>
</dbReference>
<keyword evidence="5" id="KW-1185">Reference proteome</keyword>